<evidence type="ECO:0000259" key="2">
    <source>
        <dbReference type="Pfam" id="PF13860"/>
    </source>
</evidence>
<dbReference type="PANTHER" id="PTHR31956">
    <property type="entry name" value="NON-SPECIFIC PHOSPHOLIPASE C4-RELATED"/>
    <property type="match status" value="1"/>
</dbReference>
<dbReference type="Pfam" id="PF13860">
    <property type="entry name" value="FlgD_ig"/>
    <property type="match status" value="1"/>
</dbReference>
<dbReference type="Pfam" id="PF04185">
    <property type="entry name" value="Phosphoesterase"/>
    <property type="match status" value="1"/>
</dbReference>
<dbReference type="Gene3D" id="2.60.40.4070">
    <property type="match status" value="1"/>
</dbReference>
<accession>A0A9D6L805</accession>
<name>A0A9D6L805_UNCEI</name>
<reference evidence="3" key="1">
    <citation type="submission" date="2020-07" db="EMBL/GenBank/DDBJ databases">
        <title>Huge and variable diversity of episymbiotic CPR bacteria and DPANN archaea in groundwater ecosystems.</title>
        <authorList>
            <person name="He C.Y."/>
            <person name="Keren R."/>
            <person name="Whittaker M."/>
            <person name="Farag I.F."/>
            <person name="Doudna J."/>
            <person name="Cate J.H.D."/>
            <person name="Banfield J.F."/>
        </authorList>
    </citation>
    <scope>NUCLEOTIDE SEQUENCE</scope>
    <source>
        <strain evidence="3">NC_groundwater_928_Pr1_S-0.2um_72_17</strain>
    </source>
</reference>
<dbReference type="InterPro" id="IPR007312">
    <property type="entry name" value="Phosphoesterase"/>
</dbReference>
<dbReference type="AlphaFoldDB" id="A0A9D6L805"/>
<dbReference type="GO" id="GO:0042578">
    <property type="term" value="F:phosphoric ester hydrolase activity"/>
    <property type="evidence" value="ECO:0007669"/>
    <property type="project" value="UniProtKB-ARBA"/>
</dbReference>
<dbReference type="InterPro" id="IPR025965">
    <property type="entry name" value="FlgD/Vpr_Ig-like"/>
</dbReference>
<evidence type="ECO:0000313" key="3">
    <source>
        <dbReference type="EMBL" id="MBI3539554.1"/>
    </source>
</evidence>
<evidence type="ECO:0000313" key="4">
    <source>
        <dbReference type="Proteomes" id="UP000807850"/>
    </source>
</evidence>
<sequence length="357" mass="38617">MDHVIVVIMENKSYTQVRTQPYMASLIARGSELANYFAITHPSQPNYLILWSGSTQGVTNDVCPPANWVAPGYTTENFGHALEAAGKTWKSYAEDLPEPASTVCSQGLYLRRHCPWTYFANLNKYNERPYSDLAFDIHFQTLPDLAFVIPNNCDNTHNSGCGVSVGDTWLANNVPAMLDAVGPNGCVIVTWDEDDNSSGNHVECVWAGPRIKSNYQETTGYNHYDLGATISTALGITPFAGFGAQTTNLISNIWFEGDLAVPPGSARAVSLSAPAPNPSRGGVSARLWLPAAMPVAARIHDVSGRTVRTITDGTHDGAVDLYWDGLHDDGSPAGPGIYFLTVRAGAQTLERKAVVLR</sequence>
<proteinExistence type="predicted"/>
<dbReference type="SUPFAM" id="SSF53649">
    <property type="entry name" value="Alkaline phosphatase-like"/>
    <property type="match status" value="1"/>
</dbReference>
<gene>
    <name evidence="3" type="ORF">HY076_04720</name>
</gene>
<keyword evidence="1" id="KW-0378">Hydrolase</keyword>
<dbReference type="InterPro" id="IPR017850">
    <property type="entry name" value="Alkaline_phosphatase_core_sf"/>
</dbReference>
<protein>
    <recommendedName>
        <fullName evidence="2">FlgD/Vpr Ig-like domain-containing protein</fullName>
    </recommendedName>
</protein>
<dbReference type="Proteomes" id="UP000807850">
    <property type="component" value="Unassembled WGS sequence"/>
</dbReference>
<comment type="caution">
    <text evidence="3">The sequence shown here is derived from an EMBL/GenBank/DDBJ whole genome shotgun (WGS) entry which is preliminary data.</text>
</comment>
<dbReference type="Gene3D" id="3.40.720.10">
    <property type="entry name" value="Alkaline Phosphatase, subunit A"/>
    <property type="match status" value="1"/>
</dbReference>
<organism evidence="3 4">
    <name type="scientific">Eiseniibacteriota bacterium</name>
    <dbReference type="NCBI Taxonomy" id="2212470"/>
    <lineage>
        <taxon>Bacteria</taxon>
        <taxon>Candidatus Eiseniibacteriota</taxon>
    </lineage>
</organism>
<dbReference type="EMBL" id="JACQAY010000146">
    <property type="protein sequence ID" value="MBI3539554.1"/>
    <property type="molecule type" value="Genomic_DNA"/>
</dbReference>
<evidence type="ECO:0000256" key="1">
    <source>
        <dbReference type="ARBA" id="ARBA00022801"/>
    </source>
</evidence>
<dbReference type="PANTHER" id="PTHR31956:SF1">
    <property type="entry name" value="NON-SPECIFIC PHOSPHOLIPASE C1"/>
    <property type="match status" value="1"/>
</dbReference>
<feature type="domain" description="FlgD/Vpr Ig-like" evidence="2">
    <location>
        <begin position="295"/>
        <end position="344"/>
    </location>
</feature>